<evidence type="ECO:0000256" key="12">
    <source>
        <dbReference type="SAM" id="Phobius"/>
    </source>
</evidence>
<feature type="domain" description="Leucine-rich repeat-containing N-terminal plant-type" evidence="14">
    <location>
        <begin position="31"/>
        <end position="67"/>
    </location>
</feature>
<evidence type="ECO:0000256" key="8">
    <source>
        <dbReference type="ARBA" id="ARBA00022989"/>
    </source>
</evidence>
<keyword evidence="8 12" id="KW-1133">Transmembrane helix</keyword>
<dbReference type="Gramene" id="Vigun07g055700.1.v1.2">
    <property type="protein sequence ID" value="Vigun07g055700.1.v1.2.CDS.1"/>
    <property type="gene ID" value="Vigun07g055700.v1.2"/>
</dbReference>
<dbReference type="Pfam" id="PF00560">
    <property type="entry name" value="LRR_1"/>
    <property type="match status" value="7"/>
</dbReference>
<gene>
    <name evidence="15" type="ORF">DEO72_LG9g774</name>
</gene>
<reference evidence="15 16" key="1">
    <citation type="submission" date="2019-04" db="EMBL/GenBank/DDBJ databases">
        <title>An improved genome assembly and genetic linkage map for asparagus bean, Vigna unguiculata ssp. sesquipedialis.</title>
        <authorList>
            <person name="Xia Q."/>
            <person name="Zhang R."/>
            <person name="Dong Y."/>
        </authorList>
    </citation>
    <scope>NUCLEOTIDE SEQUENCE [LARGE SCALE GENOMIC DNA]</scope>
    <source>
        <tissue evidence="15">Leaf</tissue>
    </source>
</reference>
<sequence>MLSLAFAIIFLLTAAFAVLCSCGHAQLGFNEEERQALLSIKGSFKDPSRLSSWEGSSCCQWKGVACNNLTGHVVKLDLRNPCYPLQGAFQPDCKFYDHVLEAKHLHPSILHLKYLTYLDLSGNNFHNTSIPESIQTLQHLQVLYLSDSHFSGRIPYNLGNLTKLLILDLSFNSHLYADDFYWISQLSSLQYLYMSDVYLGKAQNLLQSLNMLPSLIEIEFRNCGLDKLHTHQHVTTNLSKLEYLNLAENGLQTPFLDAFQNMTSIAVIDLSHNNLNSTPFWLGTSANLVRLFLDSNALYGSLPSALRNLTSLVSLDLSQNKFHSVSGWLGELKGLQYLSLSGNDVSHIEGSLAHLLGNCCHLKQLDMSRNKLQSDALGNHTQFECISHDLMYLDLSHNECNGHLPPWLGQLENLISLIMTDSNLVGSLPCAIITKLVNLQNLVLSNNNFTGSLPDCIGELVSLKILILSSNHFDGVIPRSLVQLVSLTDLDLSRNSLNGTIPPNIGQLQNLSTFYLSENKLYGNIPYGLSQLLNLQNLDISLNHLENLVSDIRWPRQLVYLNLTDNRISGSLPQDISDSLPNATHLLLGNNLISGLIPDSLCKIDSLYSLDLSGNMLVDEIPNCWSLTQRLNVINLASNKLSGVIPSSLGNLPTLAWLHLNNNSLHGEFPSSLRNLSQLLILDVGENHLSGIIPSWMGNIFSSMQILRLRQNRLNGTIPLQLCQLSALQILDLSNNNLIGPIPHCIGNLTGMVSRKNISVNQSSRTVEWYEQDVREVVKGMELEYTRNLKLVVNLDLSNNNLTGSIPDGITSLGALHGLNLSYNRLSGQLPKRIGDMKSLESLDLSHDQLSGAISESITSLTWLSHLNLSYNNLSGPIPKGTQLSTLDDPFIYAGNPFLCGHPLPNKCIDDHFKGGNEDEEKDDKEDKVEKLWFYSVIALGYLIGFWAVIGSLLLHKSWRLAYFQYVDESTQRINVSLTIHLANFKESLTGILMLRETLR</sequence>
<dbReference type="InterPro" id="IPR001611">
    <property type="entry name" value="Leu-rich_rpt"/>
</dbReference>
<dbReference type="GO" id="GO:0005886">
    <property type="term" value="C:plasma membrane"/>
    <property type="evidence" value="ECO:0007669"/>
    <property type="project" value="UniProtKB-SubCell"/>
</dbReference>
<keyword evidence="3" id="KW-1003">Cell membrane</keyword>
<dbReference type="PANTHER" id="PTHR48063:SF112">
    <property type="entry name" value="RECEPTOR LIKE PROTEIN 30-LIKE"/>
    <property type="match status" value="1"/>
</dbReference>
<keyword evidence="9 12" id="KW-0472">Membrane</keyword>
<protein>
    <submittedName>
        <fullName evidence="15">LRR receptor-like serine/threonine-protein kinase FLS2</fullName>
    </submittedName>
</protein>
<dbReference type="FunFam" id="3.80.10.10:FF:000095">
    <property type="entry name" value="LRR receptor-like serine/threonine-protein kinase GSO1"/>
    <property type="match status" value="1"/>
</dbReference>
<evidence type="ECO:0000256" key="2">
    <source>
        <dbReference type="ARBA" id="ARBA00009592"/>
    </source>
</evidence>
<keyword evidence="5 12" id="KW-0812">Transmembrane</keyword>
<keyword evidence="11" id="KW-0325">Glycoprotein</keyword>
<dbReference type="PROSITE" id="PS51450">
    <property type="entry name" value="LRR"/>
    <property type="match status" value="1"/>
</dbReference>
<dbReference type="Pfam" id="PF13855">
    <property type="entry name" value="LRR_8"/>
    <property type="match status" value="5"/>
</dbReference>
<dbReference type="InterPro" id="IPR046956">
    <property type="entry name" value="RLP23-like"/>
</dbReference>
<keyword evidence="7" id="KW-0677">Repeat</keyword>
<evidence type="ECO:0000256" key="4">
    <source>
        <dbReference type="ARBA" id="ARBA00022614"/>
    </source>
</evidence>
<keyword evidence="15" id="KW-0808">Transferase</keyword>
<keyword evidence="4" id="KW-0433">Leucine-rich repeat</keyword>
<keyword evidence="15" id="KW-0418">Kinase</keyword>
<dbReference type="FunFam" id="3.80.10.10:FF:000111">
    <property type="entry name" value="LRR receptor-like serine/threonine-protein kinase ERECTA"/>
    <property type="match status" value="1"/>
</dbReference>
<evidence type="ECO:0000256" key="7">
    <source>
        <dbReference type="ARBA" id="ARBA00022737"/>
    </source>
</evidence>
<organism evidence="15 16">
    <name type="scientific">Vigna unguiculata</name>
    <name type="common">Cowpea</name>
    <dbReference type="NCBI Taxonomy" id="3917"/>
    <lineage>
        <taxon>Eukaryota</taxon>
        <taxon>Viridiplantae</taxon>
        <taxon>Streptophyta</taxon>
        <taxon>Embryophyta</taxon>
        <taxon>Tracheophyta</taxon>
        <taxon>Spermatophyta</taxon>
        <taxon>Magnoliopsida</taxon>
        <taxon>eudicotyledons</taxon>
        <taxon>Gunneridae</taxon>
        <taxon>Pentapetalae</taxon>
        <taxon>rosids</taxon>
        <taxon>fabids</taxon>
        <taxon>Fabales</taxon>
        <taxon>Fabaceae</taxon>
        <taxon>Papilionoideae</taxon>
        <taxon>50 kb inversion clade</taxon>
        <taxon>NPAAA clade</taxon>
        <taxon>indigoferoid/millettioid clade</taxon>
        <taxon>Phaseoleae</taxon>
        <taxon>Vigna</taxon>
    </lineage>
</organism>
<evidence type="ECO:0000256" key="11">
    <source>
        <dbReference type="ARBA" id="ARBA00023180"/>
    </source>
</evidence>
<dbReference type="AlphaFoldDB" id="A0A4D6MXH6"/>
<feature type="chain" id="PRO_5020032775" evidence="13">
    <location>
        <begin position="18"/>
        <end position="1000"/>
    </location>
</feature>
<keyword evidence="6 13" id="KW-0732">Signal</keyword>
<dbReference type="FunFam" id="3.80.10.10:FF:000221">
    <property type="entry name" value="Leucine-rich repeat receptor-like protein kinase PXL1"/>
    <property type="match status" value="1"/>
</dbReference>
<evidence type="ECO:0000259" key="14">
    <source>
        <dbReference type="Pfam" id="PF08263"/>
    </source>
</evidence>
<evidence type="ECO:0000256" key="10">
    <source>
        <dbReference type="ARBA" id="ARBA00023170"/>
    </source>
</evidence>
<evidence type="ECO:0000256" key="1">
    <source>
        <dbReference type="ARBA" id="ARBA00004251"/>
    </source>
</evidence>
<feature type="signal peptide" evidence="13">
    <location>
        <begin position="1"/>
        <end position="17"/>
    </location>
</feature>
<feature type="transmembrane region" description="Helical" evidence="12">
    <location>
        <begin position="932"/>
        <end position="955"/>
    </location>
</feature>
<comment type="similarity">
    <text evidence="2">Belongs to the RLP family.</text>
</comment>
<dbReference type="SMART" id="SM00365">
    <property type="entry name" value="LRR_SD22"/>
    <property type="match status" value="5"/>
</dbReference>
<dbReference type="SMART" id="SM00369">
    <property type="entry name" value="LRR_TYP"/>
    <property type="match status" value="14"/>
</dbReference>
<evidence type="ECO:0000256" key="13">
    <source>
        <dbReference type="SAM" id="SignalP"/>
    </source>
</evidence>
<dbReference type="OrthoDB" id="1060944at2759"/>
<dbReference type="Gene3D" id="3.80.10.10">
    <property type="entry name" value="Ribonuclease Inhibitor"/>
    <property type="match status" value="5"/>
</dbReference>
<dbReference type="PANTHER" id="PTHR48063">
    <property type="entry name" value="LRR RECEPTOR-LIKE KINASE"/>
    <property type="match status" value="1"/>
</dbReference>
<accession>A0A4D6MXH6</accession>
<proteinExistence type="inferred from homology"/>
<dbReference type="Pfam" id="PF08263">
    <property type="entry name" value="LRRNT_2"/>
    <property type="match status" value="1"/>
</dbReference>
<evidence type="ECO:0000313" key="16">
    <source>
        <dbReference type="Proteomes" id="UP000501690"/>
    </source>
</evidence>
<dbReference type="Proteomes" id="UP000501690">
    <property type="component" value="Linkage Group LG9"/>
</dbReference>
<keyword evidence="16" id="KW-1185">Reference proteome</keyword>
<evidence type="ECO:0000313" key="15">
    <source>
        <dbReference type="EMBL" id="QCE05768.1"/>
    </source>
</evidence>
<dbReference type="SUPFAM" id="SSF52058">
    <property type="entry name" value="L domain-like"/>
    <property type="match status" value="3"/>
</dbReference>
<dbReference type="EMBL" id="CP039353">
    <property type="protein sequence ID" value="QCE05768.1"/>
    <property type="molecule type" value="Genomic_DNA"/>
</dbReference>
<dbReference type="InterPro" id="IPR003591">
    <property type="entry name" value="Leu-rich_rpt_typical-subtyp"/>
</dbReference>
<keyword evidence="10 15" id="KW-0675">Receptor</keyword>
<evidence type="ECO:0000256" key="9">
    <source>
        <dbReference type="ARBA" id="ARBA00023136"/>
    </source>
</evidence>
<dbReference type="GO" id="GO:0016301">
    <property type="term" value="F:kinase activity"/>
    <property type="evidence" value="ECO:0007669"/>
    <property type="project" value="UniProtKB-KW"/>
</dbReference>
<dbReference type="InterPro" id="IPR013210">
    <property type="entry name" value="LRR_N_plant-typ"/>
</dbReference>
<name>A0A4D6MXH6_VIGUN</name>
<comment type="subcellular location">
    <subcellularLocation>
        <location evidence="1">Cell membrane</location>
        <topology evidence="1">Single-pass type I membrane protein</topology>
    </subcellularLocation>
</comment>
<dbReference type="InterPro" id="IPR032675">
    <property type="entry name" value="LRR_dom_sf"/>
</dbReference>
<evidence type="ECO:0000256" key="3">
    <source>
        <dbReference type="ARBA" id="ARBA00022475"/>
    </source>
</evidence>
<evidence type="ECO:0000256" key="5">
    <source>
        <dbReference type="ARBA" id="ARBA00022692"/>
    </source>
</evidence>
<evidence type="ECO:0000256" key="6">
    <source>
        <dbReference type="ARBA" id="ARBA00022729"/>
    </source>
</evidence>
<dbReference type="PRINTS" id="PR00019">
    <property type="entry name" value="LEURICHRPT"/>
</dbReference>